<accession>A0AAF1KMY1</accession>
<keyword evidence="1" id="KW-0614">Plasmid</keyword>
<geneLocation type="plasmid" evidence="1 2">
    <name>pRt1078</name>
</geneLocation>
<sequence length="281" mass="30921">MDHAFLNHGGVLRLSGWSRSAETSPPEIENAQHLWSLRYHRDDISERSNAGVFHDYLVVGEARLSIASFVVVFPFAPLPPYAGLLTGDQVYKRDQIYGTGPSVTFVDSQVAELITSASGRILDFGCGSGALVGYLRSSGHNAEGVDLDTPKIRRDVIDVSRPHVRFYQGDRLPFKDGSFDWVTAIEVVEHIDNYDAAFADIARVSGGLIMTVPDATGIPRLAGAGVVPWHLLEATHFNFFTPKSLRRALSRHFSHIEIGQLHNANTDGQAWSVNLWAIAQN</sequence>
<dbReference type="SUPFAM" id="SSF53335">
    <property type="entry name" value="S-adenosyl-L-methionine-dependent methyltransferases"/>
    <property type="match status" value="1"/>
</dbReference>
<dbReference type="AlphaFoldDB" id="A0AAF1KMY1"/>
<reference evidence="2" key="2">
    <citation type="journal article" date="2023" name="MicrobiologyOpen">
        <title>Genomics of the tumorigenes clade of the family Rhizobiaceae and description of Rhizobium rhododendri sp. nov.</title>
        <authorList>
            <person name="Kuzmanovic N."/>
            <person name="diCenzo G.C."/>
            <person name="Bunk B."/>
            <person name="Sproeer C."/>
            <person name="Fruehling A."/>
            <person name="Neumann-Schaal M."/>
            <person name="Overmann J."/>
            <person name="Smalla K."/>
        </authorList>
    </citation>
    <scope>NUCLEOTIDE SEQUENCE [LARGE SCALE GENOMIC DNA]</scope>
    <source>
        <strain evidence="2">1078</strain>
        <plasmid evidence="2">pRt1078</plasmid>
    </source>
</reference>
<keyword evidence="1" id="KW-0489">Methyltransferase</keyword>
<proteinExistence type="predicted"/>
<dbReference type="Gene3D" id="3.40.50.150">
    <property type="entry name" value="Vaccinia Virus protein VP39"/>
    <property type="match status" value="1"/>
</dbReference>
<dbReference type="PANTHER" id="PTHR43861">
    <property type="entry name" value="TRANS-ACONITATE 2-METHYLTRANSFERASE-RELATED"/>
    <property type="match status" value="1"/>
</dbReference>
<dbReference type="EMBL" id="CP117256">
    <property type="protein sequence ID" value="WFR98148.1"/>
    <property type="molecule type" value="Genomic_DNA"/>
</dbReference>
<dbReference type="KEGG" id="rtu:PR017_21095"/>
<evidence type="ECO:0000313" key="2">
    <source>
        <dbReference type="Proteomes" id="UP000249499"/>
    </source>
</evidence>
<dbReference type="Pfam" id="PF13489">
    <property type="entry name" value="Methyltransf_23"/>
    <property type="match status" value="1"/>
</dbReference>
<keyword evidence="2" id="KW-1185">Reference proteome</keyword>
<dbReference type="GO" id="GO:0032259">
    <property type="term" value="P:methylation"/>
    <property type="evidence" value="ECO:0007669"/>
    <property type="project" value="UniProtKB-KW"/>
</dbReference>
<dbReference type="GO" id="GO:0008168">
    <property type="term" value="F:methyltransferase activity"/>
    <property type="evidence" value="ECO:0007669"/>
    <property type="project" value="UniProtKB-KW"/>
</dbReference>
<organism evidence="1 2">
    <name type="scientific">Rhizobium tumorigenes</name>
    <dbReference type="NCBI Taxonomy" id="2041385"/>
    <lineage>
        <taxon>Bacteria</taxon>
        <taxon>Pseudomonadati</taxon>
        <taxon>Pseudomonadota</taxon>
        <taxon>Alphaproteobacteria</taxon>
        <taxon>Hyphomicrobiales</taxon>
        <taxon>Rhizobiaceae</taxon>
        <taxon>Rhizobium/Agrobacterium group</taxon>
        <taxon>Rhizobium</taxon>
    </lineage>
</organism>
<reference evidence="1 2" key="1">
    <citation type="journal article" date="2018" name="Sci. Rep.">
        <title>Rhizobium tumorigenes sp. nov., a novel plant tumorigenic bacterium isolated from cane gall tumors on thornless blackberry.</title>
        <authorList>
            <person name="Kuzmanovi N."/>
            <person name="Smalla K."/>
            <person name="Gronow S."/>
            <person name="PuBawska J."/>
        </authorList>
    </citation>
    <scope>NUCLEOTIDE SEQUENCE [LARGE SCALE GENOMIC DNA]</scope>
    <source>
        <strain evidence="1 2">1078</strain>
    </source>
</reference>
<protein>
    <submittedName>
        <fullName evidence="1">Class I SAM-dependent methyltransferase</fullName>
    </submittedName>
</protein>
<dbReference type="CDD" id="cd02440">
    <property type="entry name" value="AdoMet_MTases"/>
    <property type="match status" value="1"/>
</dbReference>
<dbReference type="RefSeq" id="WP_240538869.1">
    <property type="nucleotide sequence ID" value="NZ_CP117256.1"/>
</dbReference>
<name>A0AAF1KMY1_9HYPH</name>
<dbReference type="InterPro" id="IPR029063">
    <property type="entry name" value="SAM-dependent_MTases_sf"/>
</dbReference>
<gene>
    <name evidence="1" type="ORF">PR017_21095</name>
</gene>
<evidence type="ECO:0000313" key="1">
    <source>
        <dbReference type="EMBL" id="WFR98148.1"/>
    </source>
</evidence>
<keyword evidence="1" id="KW-0808">Transferase</keyword>
<dbReference type="Proteomes" id="UP000249499">
    <property type="component" value="Plasmid pRt1078"/>
</dbReference>